<evidence type="ECO:0000259" key="3">
    <source>
        <dbReference type="PROSITE" id="PS50279"/>
    </source>
</evidence>
<dbReference type="InterPro" id="IPR002223">
    <property type="entry name" value="Kunitz_BPTI"/>
</dbReference>
<feature type="domain" description="BPTI/Kunitz inhibitor" evidence="3">
    <location>
        <begin position="31"/>
        <end position="81"/>
    </location>
</feature>
<gene>
    <name evidence="5" type="primary">LOC117656587</name>
</gene>
<dbReference type="SMART" id="SM00131">
    <property type="entry name" value="KU"/>
    <property type="match status" value="1"/>
</dbReference>
<accession>A0ABM3ZPA8</accession>
<dbReference type="Proteomes" id="UP001652622">
    <property type="component" value="Unplaced"/>
</dbReference>
<dbReference type="GeneID" id="117656587"/>
<reference evidence="5" key="1">
    <citation type="submission" date="2025-08" db="UniProtKB">
        <authorList>
            <consortium name="RefSeq"/>
        </authorList>
    </citation>
    <scope>IDENTIFICATION</scope>
    <source>
        <tissue evidence="5">Blood</tissue>
    </source>
</reference>
<keyword evidence="5" id="KW-0646">Protease inhibitor</keyword>
<name>A0ABM3ZPA8_PANGU</name>
<keyword evidence="5" id="KW-0722">Serine protease inhibitor</keyword>
<dbReference type="RefSeq" id="XP_060550204.1">
    <property type="nucleotide sequence ID" value="XM_060694221.1"/>
</dbReference>
<evidence type="ECO:0000313" key="4">
    <source>
        <dbReference type="Proteomes" id="UP001652622"/>
    </source>
</evidence>
<dbReference type="PROSITE" id="PS50279">
    <property type="entry name" value="BPTI_KUNITZ_2"/>
    <property type="match status" value="1"/>
</dbReference>
<dbReference type="InterPro" id="IPR020901">
    <property type="entry name" value="Prtase_inh_Kunz-CS"/>
</dbReference>
<dbReference type="Pfam" id="PF00014">
    <property type="entry name" value="Kunitz_BPTI"/>
    <property type="match status" value="1"/>
</dbReference>
<dbReference type="InterPro" id="IPR036880">
    <property type="entry name" value="Kunitz_BPTI_sf"/>
</dbReference>
<proteinExistence type="predicted"/>
<keyword evidence="2" id="KW-0732">Signal</keyword>
<organism evidence="4 5">
    <name type="scientific">Pantherophis guttatus</name>
    <name type="common">Corn snake</name>
    <name type="synonym">Elaphe guttata</name>
    <dbReference type="NCBI Taxonomy" id="94885"/>
    <lineage>
        <taxon>Eukaryota</taxon>
        <taxon>Metazoa</taxon>
        <taxon>Chordata</taxon>
        <taxon>Craniata</taxon>
        <taxon>Vertebrata</taxon>
        <taxon>Euteleostomi</taxon>
        <taxon>Lepidosauria</taxon>
        <taxon>Squamata</taxon>
        <taxon>Bifurcata</taxon>
        <taxon>Unidentata</taxon>
        <taxon>Episquamata</taxon>
        <taxon>Toxicofera</taxon>
        <taxon>Serpentes</taxon>
        <taxon>Colubroidea</taxon>
        <taxon>Colubridae</taxon>
        <taxon>Colubrinae</taxon>
        <taxon>Pantherophis</taxon>
    </lineage>
</organism>
<dbReference type="PANTHER" id="PTHR10083">
    <property type="entry name" value="KUNITZ-TYPE PROTEASE INHIBITOR-RELATED"/>
    <property type="match status" value="1"/>
</dbReference>
<evidence type="ECO:0000256" key="2">
    <source>
        <dbReference type="SAM" id="SignalP"/>
    </source>
</evidence>
<dbReference type="PROSITE" id="PS00280">
    <property type="entry name" value="BPTI_KUNITZ_1"/>
    <property type="match status" value="1"/>
</dbReference>
<feature type="signal peptide" evidence="2">
    <location>
        <begin position="1"/>
        <end position="24"/>
    </location>
</feature>
<sequence length="84" mass="9158">MSSGGLLLLLGFLSLWAELTPVSGQDRPMFCYLPPETGICRANVPAFYYNPASKECQEFAYGGCGGNANRFETKDDCKYACACK</sequence>
<protein>
    <submittedName>
        <fullName evidence="5">Kunitz-type serine protease inhibitor 4-like isoform X1</fullName>
    </submittedName>
</protein>
<keyword evidence="4" id="KW-1185">Reference proteome</keyword>
<dbReference type="InterPro" id="IPR050098">
    <property type="entry name" value="TFPI/VKTCI-like"/>
</dbReference>
<evidence type="ECO:0000313" key="5">
    <source>
        <dbReference type="RefSeq" id="XP_060550204.1"/>
    </source>
</evidence>
<dbReference type="GO" id="GO:0004867">
    <property type="term" value="F:serine-type endopeptidase inhibitor activity"/>
    <property type="evidence" value="ECO:0007669"/>
    <property type="project" value="UniProtKB-KW"/>
</dbReference>
<evidence type="ECO:0000256" key="1">
    <source>
        <dbReference type="ARBA" id="ARBA00023157"/>
    </source>
</evidence>
<feature type="chain" id="PRO_5046647190" evidence="2">
    <location>
        <begin position="25"/>
        <end position="84"/>
    </location>
</feature>
<dbReference type="PRINTS" id="PR00759">
    <property type="entry name" value="BASICPTASE"/>
</dbReference>
<dbReference type="SUPFAM" id="SSF57362">
    <property type="entry name" value="BPTI-like"/>
    <property type="match status" value="1"/>
</dbReference>
<dbReference type="Gene3D" id="4.10.410.10">
    <property type="entry name" value="Pancreatic trypsin inhibitor Kunitz domain"/>
    <property type="match status" value="1"/>
</dbReference>
<keyword evidence="1" id="KW-1015">Disulfide bond</keyword>